<reference evidence="1 2" key="1">
    <citation type="submission" date="2019-08" db="EMBL/GenBank/DDBJ databases">
        <title>Whole genome of Aphis craccivora.</title>
        <authorList>
            <person name="Voronova N.V."/>
            <person name="Shulinski R.S."/>
            <person name="Bandarenka Y.V."/>
            <person name="Zhorov D.G."/>
            <person name="Warner D."/>
        </authorList>
    </citation>
    <scope>NUCLEOTIDE SEQUENCE [LARGE SCALE GENOMIC DNA]</scope>
    <source>
        <strain evidence="1">180601</strain>
        <tissue evidence="1">Whole Body</tissue>
    </source>
</reference>
<sequence>MYSYPYNRHFAHKIFDIIKAIIEPNNKNIPKKIKRKTRRFKLLNAILYYKKFTPPKNFVPILILLNL</sequence>
<keyword evidence="2" id="KW-1185">Reference proteome</keyword>
<accession>A0A6G0WVK0</accession>
<name>A0A6G0WVK0_APHCR</name>
<gene>
    <name evidence="1" type="ORF">FWK35_00026462</name>
</gene>
<dbReference type="AlphaFoldDB" id="A0A6G0WVK0"/>
<evidence type="ECO:0000313" key="2">
    <source>
        <dbReference type="Proteomes" id="UP000478052"/>
    </source>
</evidence>
<evidence type="ECO:0000313" key="1">
    <source>
        <dbReference type="EMBL" id="KAF0731499.1"/>
    </source>
</evidence>
<dbReference type="EMBL" id="VUJU01008385">
    <property type="protein sequence ID" value="KAF0731499.1"/>
    <property type="molecule type" value="Genomic_DNA"/>
</dbReference>
<comment type="caution">
    <text evidence="1">The sequence shown here is derived from an EMBL/GenBank/DDBJ whole genome shotgun (WGS) entry which is preliminary data.</text>
</comment>
<protein>
    <submittedName>
        <fullName evidence="1">Uncharacterized protein</fullName>
    </submittedName>
</protein>
<proteinExistence type="predicted"/>
<organism evidence="1 2">
    <name type="scientific">Aphis craccivora</name>
    <name type="common">Cowpea aphid</name>
    <dbReference type="NCBI Taxonomy" id="307492"/>
    <lineage>
        <taxon>Eukaryota</taxon>
        <taxon>Metazoa</taxon>
        <taxon>Ecdysozoa</taxon>
        <taxon>Arthropoda</taxon>
        <taxon>Hexapoda</taxon>
        <taxon>Insecta</taxon>
        <taxon>Pterygota</taxon>
        <taxon>Neoptera</taxon>
        <taxon>Paraneoptera</taxon>
        <taxon>Hemiptera</taxon>
        <taxon>Sternorrhyncha</taxon>
        <taxon>Aphidomorpha</taxon>
        <taxon>Aphidoidea</taxon>
        <taxon>Aphididae</taxon>
        <taxon>Aphidini</taxon>
        <taxon>Aphis</taxon>
        <taxon>Aphis</taxon>
    </lineage>
</organism>
<dbReference type="Proteomes" id="UP000478052">
    <property type="component" value="Unassembled WGS sequence"/>
</dbReference>